<proteinExistence type="predicted"/>
<reference evidence="2 3" key="1">
    <citation type="submission" date="2019-06" db="EMBL/GenBank/DDBJ databases">
        <authorList>
            <person name="Palmer J.M."/>
        </authorList>
    </citation>
    <scope>NUCLEOTIDE SEQUENCE [LARGE SCALE GENOMIC DNA]</scope>
    <source>
        <strain evidence="2 3">TWF102</strain>
    </source>
</reference>
<evidence type="ECO:0000313" key="2">
    <source>
        <dbReference type="EMBL" id="KAF3098228.1"/>
    </source>
</evidence>
<name>A0A7C8J6Q7_ORBOL</name>
<evidence type="ECO:0000256" key="1">
    <source>
        <dbReference type="SAM" id="MobiDB-lite"/>
    </source>
</evidence>
<dbReference type="Proteomes" id="UP000475325">
    <property type="component" value="Unassembled WGS sequence"/>
</dbReference>
<evidence type="ECO:0000313" key="3">
    <source>
        <dbReference type="Proteomes" id="UP000475325"/>
    </source>
</evidence>
<organism evidence="2 3">
    <name type="scientific">Orbilia oligospora</name>
    <name type="common">Nematode-trapping fungus</name>
    <name type="synonym">Arthrobotrys oligospora</name>
    <dbReference type="NCBI Taxonomy" id="2813651"/>
    <lineage>
        <taxon>Eukaryota</taxon>
        <taxon>Fungi</taxon>
        <taxon>Dikarya</taxon>
        <taxon>Ascomycota</taxon>
        <taxon>Pezizomycotina</taxon>
        <taxon>Orbiliomycetes</taxon>
        <taxon>Orbiliales</taxon>
        <taxon>Orbiliaceae</taxon>
        <taxon>Orbilia</taxon>
    </lineage>
</organism>
<comment type="caution">
    <text evidence="2">The sequence shown here is derived from an EMBL/GenBank/DDBJ whole genome shotgun (WGS) entry which is preliminary data.</text>
</comment>
<feature type="region of interest" description="Disordered" evidence="1">
    <location>
        <begin position="69"/>
        <end position="93"/>
    </location>
</feature>
<dbReference type="EMBL" id="WIQW01000032">
    <property type="protein sequence ID" value="KAF3098228.1"/>
    <property type="molecule type" value="Genomic_DNA"/>
</dbReference>
<sequence length="105" mass="12133">MPLISNFEHTTSTLLRLCNLTIQRIVKMPCKAHPPPYPALDSAADFLAFDVHTQMRLWEFRWTHSTQPYQRVEGPPWRATDTESRNAKEANSSLIDKIRQAKGRV</sequence>
<protein>
    <submittedName>
        <fullName evidence="2">Uncharacterized protein</fullName>
    </submittedName>
</protein>
<accession>A0A7C8J6Q7</accession>
<gene>
    <name evidence="2" type="ORF">TWF102_006212</name>
</gene>
<dbReference type="AlphaFoldDB" id="A0A7C8J6Q7"/>